<dbReference type="PANTHER" id="PTHR36336">
    <property type="entry name" value="OS09G0560400 PROTEIN"/>
    <property type="match status" value="1"/>
</dbReference>
<evidence type="ECO:0000313" key="3">
    <source>
        <dbReference type="Proteomes" id="UP000030645"/>
    </source>
</evidence>
<evidence type="ECO:0000313" key="2">
    <source>
        <dbReference type="EMBL" id="EXB74729.1"/>
    </source>
</evidence>
<sequence>MAVDSPVVLTFLFLTAVVLFSAPSLHALGTNDEIGGIGRRVLLSFKETPRGSNATFDCSPSGPCVPCLYSEKNDEKYRCSETGYRIPLKCVEIKDGSKDANGKNSGKRSALEIFPNNVKLHTVFHSLEEIASSLKHRRLLSVSSTQGSGEQAYITYRSCIPAVNEDKLSVLGFEDSAYSLVSIRHLRIEPKENISLSGKAGWGLRACACFIGYDMKTKSHFCVGGNGNCVLLVAREWFSCIRQEKTDCYHFLVWHGEDSVQFQILDCKLLLKIMKDPEIFSV</sequence>
<feature type="chain" id="PRO_5004929254" evidence="1">
    <location>
        <begin position="28"/>
        <end position="282"/>
    </location>
</feature>
<dbReference type="EMBL" id="KE344656">
    <property type="protein sequence ID" value="EXB74729.1"/>
    <property type="molecule type" value="Genomic_DNA"/>
</dbReference>
<evidence type="ECO:0000256" key="1">
    <source>
        <dbReference type="SAM" id="SignalP"/>
    </source>
</evidence>
<reference evidence="3" key="1">
    <citation type="submission" date="2013-01" db="EMBL/GenBank/DDBJ databases">
        <title>Draft Genome Sequence of a Mulberry Tree, Morus notabilis C.K. Schneid.</title>
        <authorList>
            <person name="He N."/>
            <person name="Zhao S."/>
        </authorList>
    </citation>
    <scope>NUCLEOTIDE SEQUENCE</scope>
</reference>
<name>W9R6K4_9ROSA</name>
<organism evidence="2 3">
    <name type="scientific">Morus notabilis</name>
    <dbReference type="NCBI Taxonomy" id="981085"/>
    <lineage>
        <taxon>Eukaryota</taxon>
        <taxon>Viridiplantae</taxon>
        <taxon>Streptophyta</taxon>
        <taxon>Embryophyta</taxon>
        <taxon>Tracheophyta</taxon>
        <taxon>Spermatophyta</taxon>
        <taxon>Magnoliopsida</taxon>
        <taxon>eudicotyledons</taxon>
        <taxon>Gunneridae</taxon>
        <taxon>Pentapetalae</taxon>
        <taxon>rosids</taxon>
        <taxon>fabids</taxon>
        <taxon>Rosales</taxon>
        <taxon>Moraceae</taxon>
        <taxon>Moreae</taxon>
        <taxon>Morus</taxon>
    </lineage>
</organism>
<proteinExistence type="predicted"/>
<gene>
    <name evidence="2" type="ORF">L484_011008</name>
</gene>
<accession>W9R6K4</accession>
<dbReference type="STRING" id="981085.W9R6K4"/>
<feature type="signal peptide" evidence="1">
    <location>
        <begin position="1"/>
        <end position="27"/>
    </location>
</feature>
<dbReference type="eggNOG" id="ENOG502S01C">
    <property type="taxonomic scope" value="Eukaryota"/>
</dbReference>
<dbReference type="PANTHER" id="PTHR36336:SF1">
    <property type="entry name" value="OS09G0560400 PROTEIN"/>
    <property type="match status" value="1"/>
</dbReference>
<dbReference type="Proteomes" id="UP000030645">
    <property type="component" value="Unassembled WGS sequence"/>
</dbReference>
<protein>
    <submittedName>
        <fullName evidence="2">Uncharacterized protein</fullName>
    </submittedName>
</protein>
<dbReference type="AlphaFoldDB" id="W9R6K4"/>
<keyword evidence="1" id="KW-0732">Signal</keyword>
<keyword evidence="3" id="KW-1185">Reference proteome</keyword>